<accession>A0A3E4V7Q2</accession>
<sequence>MGGIFRKIKRRLGKTQKWVMGEKIVFDEGKQRVKQQENVDIQRKLPLPMYIDDRGNKKSVMNHFYYTMKIYIGSYPSEIIGREMLEIADEISSILGHL</sequence>
<reference evidence="1 2" key="1">
    <citation type="submission" date="2018-08" db="EMBL/GenBank/DDBJ databases">
        <title>A genome reference for cultivated species of the human gut microbiota.</title>
        <authorList>
            <person name="Zou Y."/>
            <person name="Xue W."/>
            <person name="Luo G."/>
        </authorList>
    </citation>
    <scope>NUCLEOTIDE SEQUENCE [LARGE SCALE GENOMIC DNA]</scope>
    <source>
        <strain evidence="1 2">TF01-20-2</strain>
    </source>
</reference>
<gene>
    <name evidence="1" type="ORF">DXC31_07360</name>
</gene>
<evidence type="ECO:0000313" key="2">
    <source>
        <dbReference type="Proteomes" id="UP000260808"/>
    </source>
</evidence>
<dbReference type="AlphaFoldDB" id="A0A3E4V7Q2"/>
<proteinExistence type="predicted"/>
<dbReference type="Proteomes" id="UP000260808">
    <property type="component" value="Unassembled WGS sequence"/>
</dbReference>
<dbReference type="RefSeq" id="WP_117636507.1">
    <property type="nucleotide sequence ID" value="NZ_JAAING010000009.1"/>
</dbReference>
<comment type="caution">
    <text evidence="1">The sequence shown here is derived from an EMBL/GenBank/DDBJ whole genome shotgun (WGS) entry which is preliminary data.</text>
</comment>
<name>A0A3E4V7Q2_MEDGN</name>
<protein>
    <submittedName>
        <fullName evidence="1">Uncharacterized protein</fullName>
    </submittedName>
</protein>
<dbReference type="EMBL" id="QSSX01000013">
    <property type="protein sequence ID" value="RGM23456.1"/>
    <property type="molecule type" value="Genomic_DNA"/>
</dbReference>
<organism evidence="1 2">
    <name type="scientific">Mediterraneibacter gnavus</name>
    <name type="common">Ruminococcus gnavus</name>
    <dbReference type="NCBI Taxonomy" id="33038"/>
    <lineage>
        <taxon>Bacteria</taxon>
        <taxon>Bacillati</taxon>
        <taxon>Bacillota</taxon>
        <taxon>Clostridia</taxon>
        <taxon>Lachnospirales</taxon>
        <taxon>Lachnospiraceae</taxon>
        <taxon>Mediterraneibacter</taxon>
    </lineage>
</organism>
<evidence type="ECO:0000313" key="1">
    <source>
        <dbReference type="EMBL" id="RGM23456.1"/>
    </source>
</evidence>